<evidence type="ECO:0000313" key="1">
    <source>
        <dbReference type="EMBL" id="KAG0582294.1"/>
    </source>
</evidence>
<protein>
    <submittedName>
        <fullName evidence="1">Uncharacterized protein</fullName>
    </submittedName>
</protein>
<sequence>MVGQLPPVHSSINSQHSYCRSGSWSHGHTFPNHSRSSCVHNSEFLPTLVRFRIPLNGCSQFKLAPNKLNLARKGVARLVGYVDGLRFPRLGIASGSMPCRPASERHS</sequence>
<keyword evidence="2" id="KW-1185">Reference proteome</keyword>
<evidence type="ECO:0000313" key="2">
    <source>
        <dbReference type="Proteomes" id="UP000822688"/>
    </source>
</evidence>
<organism evidence="1 2">
    <name type="scientific">Ceratodon purpureus</name>
    <name type="common">Fire moss</name>
    <name type="synonym">Dicranum purpureum</name>
    <dbReference type="NCBI Taxonomy" id="3225"/>
    <lineage>
        <taxon>Eukaryota</taxon>
        <taxon>Viridiplantae</taxon>
        <taxon>Streptophyta</taxon>
        <taxon>Embryophyta</taxon>
        <taxon>Bryophyta</taxon>
        <taxon>Bryophytina</taxon>
        <taxon>Bryopsida</taxon>
        <taxon>Dicranidae</taxon>
        <taxon>Pseudoditrichales</taxon>
        <taxon>Ditrichaceae</taxon>
        <taxon>Ceratodon</taxon>
    </lineage>
</organism>
<accession>A0A8T0IEW2</accession>
<dbReference type="EMBL" id="CM026423">
    <property type="protein sequence ID" value="KAG0582294.1"/>
    <property type="molecule type" value="Genomic_DNA"/>
</dbReference>
<proteinExistence type="predicted"/>
<dbReference type="Proteomes" id="UP000822688">
    <property type="component" value="Chromosome 3"/>
</dbReference>
<comment type="caution">
    <text evidence="1">The sequence shown here is derived from an EMBL/GenBank/DDBJ whole genome shotgun (WGS) entry which is preliminary data.</text>
</comment>
<reference evidence="1" key="1">
    <citation type="submission" date="2020-06" db="EMBL/GenBank/DDBJ databases">
        <title>WGS assembly of Ceratodon purpureus strain R40.</title>
        <authorList>
            <person name="Carey S.B."/>
            <person name="Jenkins J."/>
            <person name="Shu S."/>
            <person name="Lovell J.T."/>
            <person name="Sreedasyam A."/>
            <person name="Maumus F."/>
            <person name="Tiley G.P."/>
            <person name="Fernandez-Pozo N."/>
            <person name="Barry K."/>
            <person name="Chen C."/>
            <person name="Wang M."/>
            <person name="Lipzen A."/>
            <person name="Daum C."/>
            <person name="Saski C.A."/>
            <person name="Payton A.C."/>
            <person name="Mcbreen J.C."/>
            <person name="Conrad R.E."/>
            <person name="Kollar L.M."/>
            <person name="Olsson S."/>
            <person name="Huttunen S."/>
            <person name="Landis J.B."/>
            <person name="Wickett N.J."/>
            <person name="Johnson M.G."/>
            <person name="Rensing S.A."/>
            <person name="Grimwood J."/>
            <person name="Schmutz J."/>
            <person name="Mcdaniel S.F."/>
        </authorList>
    </citation>
    <scope>NUCLEOTIDE SEQUENCE</scope>
    <source>
        <strain evidence="1">R40</strain>
    </source>
</reference>
<name>A0A8T0IEW2_CERPU</name>
<gene>
    <name evidence="1" type="ORF">KC19_3G049400</name>
</gene>
<dbReference type="AlphaFoldDB" id="A0A8T0IEW2"/>